<sequence length="329" mass="35990">MALDQAPARTEAGRPHEPSPAGTPPRRHVAFLTRLRRDYPLLVMVAPAALVLLLFTYVPLLGNVIAFMDYVPFLGFTGSEWVGFDNFTTLFSDSAFWSALSNTLQITALQLVLFFPVPIVLAVFLNSVVRPTIQRFTQSVIYLPHFLSWVIIVALFQQIFGGAGVLNRFLITNGLTPIDIMSNPDTFKLLLTVQGIWKDAGWGTIIFLAAIAAIDGHLYEAAALDGAGPWKRFWHVTLPGMRPIIVLMLILRLGDSLTVGFEQILLQRDAVGPAAAEVLDTYVYYNGVVDGSWGTATAAGLLKGIISLVLVLAANKLAHKLGEEGVYQR</sequence>
<feature type="transmembrane region" description="Helical" evidence="7">
    <location>
        <begin position="293"/>
        <end position="314"/>
    </location>
</feature>
<feature type="region of interest" description="Disordered" evidence="8">
    <location>
        <begin position="1"/>
        <end position="26"/>
    </location>
</feature>
<dbReference type="CDD" id="cd06261">
    <property type="entry name" value="TM_PBP2"/>
    <property type="match status" value="1"/>
</dbReference>
<name>A0A163Q1E1_9CELL</name>
<dbReference type="STRING" id="43678.OJAG_35510"/>
<feature type="domain" description="ABC transmembrane type-1" evidence="9">
    <location>
        <begin position="100"/>
        <end position="314"/>
    </location>
</feature>
<evidence type="ECO:0000256" key="5">
    <source>
        <dbReference type="ARBA" id="ARBA00022989"/>
    </source>
</evidence>
<evidence type="ECO:0000256" key="8">
    <source>
        <dbReference type="SAM" id="MobiDB-lite"/>
    </source>
</evidence>
<dbReference type="RefSeq" id="WP_231907862.1">
    <property type="nucleotide sequence ID" value="NZ_JBIVFZ010000004.1"/>
</dbReference>
<evidence type="ECO:0000256" key="1">
    <source>
        <dbReference type="ARBA" id="ARBA00004651"/>
    </source>
</evidence>
<evidence type="ECO:0000256" key="7">
    <source>
        <dbReference type="RuleBase" id="RU363032"/>
    </source>
</evidence>
<feature type="transmembrane region" description="Helical" evidence="7">
    <location>
        <begin position="140"/>
        <end position="160"/>
    </location>
</feature>
<evidence type="ECO:0000256" key="3">
    <source>
        <dbReference type="ARBA" id="ARBA00022475"/>
    </source>
</evidence>
<evidence type="ECO:0000313" key="10">
    <source>
        <dbReference type="EMBL" id="KZM33712.1"/>
    </source>
</evidence>
<dbReference type="PROSITE" id="PS50928">
    <property type="entry name" value="ABC_TM1"/>
    <property type="match status" value="1"/>
</dbReference>
<evidence type="ECO:0000313" key="11">
    <source>
        <dbReference type="Proteomes" id="UP000076447"/>
    </source>
</evidence>
<feature type="transmembrane region" description="Helical" evidence="7">
    <location>
        <begin position="233"/>
        <end position="251"/>
    </location>
</feature>
<dbReference type="EMBL" id="LRIE01000084">
    <property type="protein sequence ID" value="KZM33712.1"/>
    <property type="molecule type" value="Genomic_DNA"/>
</dbReference>
<feature type="transmembrane region" description="Helical" evidence="7">
    <location>
        <begin position="106"/>
        <end position="128"/>
    </location>
</feature>
<gene>
    <name evidence="10" type="primary">yteP_2</name>
    <name evidence="10" type="ORF">OJAG_35510</name>
</gene>
<organism evidence="10 11">
    <name type="scientific">Oerskovia enterophila</name>
    <dbReference type="NCBI Taxonomy" id="43678"/>
    <lineage>
        <taxon>Bacteria</taxon>
        <taxon>Bacillati</taxon>
        <taxon>Actinomycetota</taxon>
        <taxon>Actinomycetes</taxon>
        <taxon>Micrococcales</taxon>
        <taxon>Cellulomonadaceae</taxon>
        <taxon>Oerskovia</taxon>
    </lineage>
</organism>
<evidence type="ECO:0000259" key="9">
    <source>
        <dbReference type="PROSITE" id="PS50928"/>
    </source>
</evidence>
<keyword evidence="6 7" id="KW-0472">Membrane</keyword>
<feature type="transmembrane region" description="Helical" evidence="7">
    <location>
        <begin position="41"/>
        <end position="68"/>
    </location>
</feature>
<dbReference type="GO" id="GO:0005886">
    <property type="term" value="C:plasma membrane"/>
    <property type="evidence" value="ECO:0007669"/>
    <property type="project" value="UniProtKB-SubCell"/>
</dbReference>
<keyword evidence="5 7" id="KW-1133">Transmembrane helix</keyword>
<reference evidence="10 11" key="1">
    <citation type="submission" date="2016-01" db="EMBL/GenBank/DDBJ databases">
        <title>Genome sequence of Oerskovia enterophila VJag, an agar and cellulose degrading bacterium.</title>
        <authorList>
            <person name="Poehlein A."/>
            <person name="Jag V."/>
            <person name="Bengelsdorf F."/>
            <person name="Duerre P."/>
            <person name="Daniel R."/>
        </authorList>
    </citation>
    <scope>NUCLEOTIDE SEQUENCE [LARGE SCALE GENOMIC DNA]</scope>
    <source>
        <strain evidence="10 11">VJag</strain>
    </source>
</reference>
<dbReference type="PANTHER" id="PTHR43227">
    <property type="entry name" value="BLL4140 PROTEIN"/>
    <property type="match status" value="1"/>
</dbReference>
<accession>A0A163Q1E1</accession>
<dbReference type="GO" id="GO:0055085">
    <property type="term" value="P:transmembrane transport"/>
    <property type="evidence" value="ECO:0007669"/>
    <property type="project" value="InterPro"/>
</dbReference>
<comment type="similarity">
    <text evidence="7">Belongs to the binding-protein-dependent transport system permease family.</text>
</comment>
<keyword evidence="3" id="KW-1003">Cell membrane</keyword>
<dbReference type="InterPro" id="IPR035906">
    <property type="entry name" value="MetI-like_sf"/>
</dbReference>
<dbReference type="PATRIC" id="fig|43678.3.peg.3715"/>
<dbReference type="InterPro" id="IPR050809">
    <property type="entry name" value="UgpAE/MalFG_permease"/>
</dbReference>
<evidence type="ECO:0000256" key="6">
    <source>
        <dbReference type="ARBA" id="ARBA00023136"/>
    </source>
</evidence>
<dbReference type="SUPFAM" id="SSF161098">
    <property type="entry name" value="MetI-like"/>
    <property type="match status" value="1"/>
</dbReference>
<comment type="caution">
    <text evidence="10">The sequence shown here is derived from an EMBL/GenBank/DDBJ whole genome shotgun (WGS) entry which is preliminary data.</text>
</comment>
<keyword evidence="2 7" id="KW-0813">Transport</keyword>
<proteinExistence type="inferred from homology"/>
<comment type="subcellular location">
    <subcellularLocation>
        <location evidence="1 7">Cell membrane</location>
        <topology evidence="1 7">Multi-pass membrane protein</topology>
    </subcellularLocation>
</comment>
<feature type="transmembrane region" description="Helical" evidence="7">
    <location>
        <begin position="200"/>
        <end position="221"/>
    </location>
</feature>
<dbReference type="Gene3D" id="1.10.3720.10">
    <property type="entry name" value="MetI-like"/>
    <property type="match status" value="1"/>
</dbReference>
<keyword evidence="4 7" id="KW-0812">Transmembrane</keyword>
<protein>
    <submittedName>
        <fullName evidence="10">Putative multiple-sugar transport system permease YteP</fullName>
    </submittedName>
</protein>
<evidence type="ECO:0000256" key="2">
    <source>
        <dbReference type="ARBA" id="ARBA00022448"/>
    </source>
</evidence>
<dbReference type="InterPro" id="IPR000515">
    <property type="entry name" value="MetI-like"/>
</dbReference>
<dbReference type="Proteomes" id="UP000076447">
    <property type="component" value="Unassembled WGS sequence"/>
</dbReference>
<dbReference type="Pfam" id="PF00528">
    <property type="entry name" value="BPD_transp_1"/>
    <property type="match status" value="1"/>
</dbReference>
<dbReference type="PANTHER" id="PTHR43227:SF11">
    <property type="entry name" value="BLL4140 PROTEIN"/>
    <property type="match status" value="1"/>
</dbReference>
<evidence type="ECO:0000256" key="4">
    <source>
        <dbReference type="ARBA" id="ARBA00022692"/>
    </source>
</evidence>
<dbReference type="AlphaFoldDB" id="A0A163Q1E1"/>
<keyword evidence="10" id="KW-0762">Sugar transport</keyword>